<evidence type="ECO:0000256" key="2">
    <source>
        <dbReference type="ARBA" id="ARBA00023157"/>
    </source>
</evidence>
<dbReference type="Gene3D" id="2.60.40.1740">
    <property type="entry name" value="hypothetical protein (bacova_03559)"/>
    <property type="match status" value="1"/>
</dbReference>
<dbReference type="PROSITE" id="PS51257">
    <property type="entry name" value="PROKAR_LIPOPROTEIN"/>
    <property type="match status" value="1"/>
</dbReference>
<dbReference type="InterPro" id="IPR013320">
    <property type="entry name" value="ConA-like_dom_sf"/>
</dbReference>
<evidence type="ECO:0000313" key="4">
    <source>
        <dbReference type="EMBL" id="PYF76987.1"/>
    </source>
</evidence>
<dbReference type="SMART" id="SM00560">
    <property type="entry name" value="LamGL"/>
    <property type="match status" value="1"/>
</dbReference>
<accession>A0A318UNF5</accession>
<feature type="domain" description="LamG-like jellyroll fold" evidence="3">
    <location>
        <begin position="188"/>
        <end position="317"/>
    </location>
</feature>
<dbReference type="OrthoDB" id="2582440at2"/>
<evidence type="ECO:0000313" key="5">
    <source>
        <dbReference type="Proteomes" id="UP000248198"/>
    </source>
</evidence>
<proteinExistence type="predicted"/>
<name>A0A318UNF5_9SPHI</name>
<dbReference type="GO" id="GO:0005975">
    <property type="term" value="P:carbohydrate metabolic process"/>
    <property type="evidence" value="ECO:0007669"/>
    <property type="project" value="UniProtKB-ARBA"/>
</dbReference>
<gene>
    <name evidence="4" type="ORF">B0O44_101464</name>
</gene>
<dbReference type="RefSeq" id="WP_110827077.1">
    <property type="nucleotide sequence ID" value="NZ_QKLU01000001.1"/>
</dbReference>
<dbReference type="Pfam" id="PF13385">
    <property type="entry name" value="Laminin_G_3"/>
    <property type="match status" value="1"/>
</dbReference>
<dbReference type="Gene3D" id="2.60.120.200">
    <property type="match status" value="1"/>
</dbReference>
<dbReference type="InterPro" id="IPR006558">
    <property type="entry name" value="LamG-like"/>
</dbReference>
<dbReference type="Pfam" id="PF08522">
    <property type="entry name" value="BT_3987-like_N"/>
    <property type="match status" value="1"/>
</dbReference>
<dbReference type="Proteomes" id="UP000248198">
    <property type="component" value="Unassembled WGS sequence"/>
</dbReference>
<evidence type="ECO:0000259" key="3">
    <source>
        <dbReference type="SMART" id="SM00560"/>
    </source>
</evidence>
<keyword evidence="2" id="KW-1015">Disulfide bond</keyword>
<protein>
    <submittedName>
        <fullName evidence="4">Uncharacterized protein DUF1735</fullName>
    </submittedName>
</protein>
<dbReference type="AlphaFoldDB" id="A0A318UNF5"/>
<dbReference type="GO" id="GO:0004553">
    <property type="term" value="F:hydrolase activity, hydrolyzing O-glycosyl compounds"/>
    <property type="evidence" value="ECO:0007669"/>
    <property type="project" value="UniProtKB-ARBA"/>
</dbReference>
<keyword evidence="1" id="KW-0732">Signal</keyword>
<keyword evidence="5" id="KW-1185">Reference proteome</keyword>
<reference evidence="4 5" key="1">
    <citation type="submission" date="2018-06" db="EMBL/GenBank/DDBJ databases">
        <title>Genomic Encyclopedia of Archaeal and Bacterial Type Strains, Phase II (KMG-II): from individual species to whole genera.</title>
        <authorList>
            <person name="Goeker M."/>
        </authorList>
    </citation>
    <scope>NUCLEOTIDE SEQUENCE [LARGE SCALE GENOMIC DNA]</scope>
    <source>
        <strain evidence="4 5">DSM 27372</strain>
    </source>
</reference>
<organism evidence="4 5">
    <name type="scientific">Pedobacter nutrimenti</name>
    <dbReference type="NCBI Taxonomy" id="1241337"/>
    <lineage>
        <taxon>Bacteria</taxon>
        <taxon>Pseudomonadati</taxon>
        <taxon>Bacteroidota</taxon>
        <taxon>Sphingobacteriia</taxon>
        <taxon>Sphingobacteriales</taxon>
        <taxon>Sphingobacteriaceae</taxon>
        <taxon>Pedobacter</taxon>
    </lineage>
</organism>
<dbReference type="EMBL" id="QKLU01000001">
    <property type="protein sequence ID" value="PYF76987.1"/>
    <property type="molecule type" value="Genomic_DNA"/>
</dbReference>
<evidence type="ECO:0000256" key="1">
    <source>
        <dbReference type="ARBA" id="ARBA00022729"/>
    </source>
</evidence>
<dbReference type="SUPFAM" id="SSF49899">
    <property type="entry name" value="Concanavalin A-like lectins/glucanases"/>
    <property type="match status" value="1"/>
</dbReference>
<comment type="caution">
    <text evidence="4">The sequence shown here is derived from an EMBL/GenBank/DDBJ whole genome shotgun (WGS) entry which is preliminary data.</text>
</comment>
<dbReference type="InterPro" id="IPR013728">
    <property type="entry name" value="BT_3987-like_N"/>
</dbReference>
<sequence length="372" mass="39712">MKAKYLFIGLLFTVAGFSSCKKDKFKDALYITGTEVNPAVTLSVDNGTLASIAVSVTASGQVSQAISASLRTAPDLVEQYNKTYGKHYLAVPEGSYALSSAEVSIKAGSNVSNAITFSVTSVKDFKEGSAYMMPVTISTNTGDLNVLESSRTIYIIVKPVIRATVASLVGNYFKADFSVNNASLKSMSVVSMEARVLVNSFQSSNPFISSVMGIEENFLLRFGDVTIKPNQLQLAGGGTPLTVPNEFGVNTWYHLALVFDGSSIKIYVNGVQSASLNASRKVDLTNGDFFIGRSANGRLLNGLISECRIWSKALSQTEILNGMCGIDPKSAGLEAYWKFNEGTGKVATDLSGHGRNATASSTVTWVPNVKCE</sequence>